<keyword evidence="3" id="KW-1185">Reference proteome</keyword>
<evidence type="ECO:0000313" key="1">
    <source>
        <dbReference type="EMBL" id="PXV95652.1"/>
    </source>
</evidence>
<dbReference type="Proteomes" id="UP000216411">
    <property type="component" value="Unassembled WGS sequence"/>
</dbReference>
<dbReference type="Proteomes" id="UP000247523">
    <property type="component" value="Unassembled WGS sequence"/>
</dbReference>
<name>A0A255ILI7_9FIRM</name>
<sequence length="107" mass="12695">MEKLTKKELKQQYKDREVIGGIYCIKCNGNDHKWIKSTKDLQSAKKRFEFSIMINSCPEIIMDVDWKQYGASSFSFEVLEEMKKSETQTLREFSEDIAVLLEMWLEK</sequence>
<dbReference type="InterPro" id="IPR035901">
    <property type="entry name" value="GIY-YIG_endonuc_sf"/>
</dbReference>
<proteinExistence type="predicted"/>
<reference evidence="1 4" key="2">
    <citation type="submission" date="2018-05" db="EMBL/GenBank/DDBJ databases">
        <title>Genomic Encyclopedia of Type Strains, Phase IV (KMG-IV): sequencing the most valuable type-strain genomes for metagenomic binning, comparative biology and taxonomic classification.</title>
        <authorList>
            <person name="Goeker M."/>
        </authorList>
    </citation>
    <scope>NUCLEOTIDE SEQUENCE [LARGE SCALE GENOMIC DNA]</scope>
    <source>
        <strain evidence="1 4">DSM 28816</strain>
    </source>
</reference>
<dbReference type="CDD" id="cd10451">
    <property type="entry name" value="GIY-YIG_LuxR_like"/>
    <property type="match status" value="1"/>
</dbReference>
<dbReference type="OrthoDB" id="9789954at2"/>
<dbReference type="AlphaFoldDB" id="A0A255ILI7"/>
<reference evidence="2 3" key="1">
    <citation type="journal article" date="2017" name="Genome Announc.">
        <title>Draft Genome Sequence of a Sporulating and Motile Strain of Lachnotalea glycerini Isolated from Water in Quebec City, Canada.</title>
        <authorList>
            <person name="Maheux A.F."/>
            <person name="Boudreau D.K."/>
            <person name="Berube E."/>
            <person name="Boissinot M."/>
            <person name="Raymond F."/>
            <person name="Brodeur S."/>
            <person name="Corbeil J."/>
            <person name="Isabel S."/>
            <person name="Omar R.F."/>
            <person name="Bergeron M.G."/>
        </authorList>
    </citation>
    <scope>NUCLEOTIDE SEQUENCE [LARGE SCALE GENOMIC DNA]</scope>
    <source>
        <strain evidence="2 3">CCRI-19302</strain>
    </source>
</reference>
<evidence type="ECO:0000313" key="2">
    <source>
        <dbReference type="EMBL" id="RDY32939.1"/>
    </source>
</evidence>
<dbReference type="RefSeq" id="WP_094376805.1">
    <property type="nucleotide sequence ID" value="NZ_NOKA02000002.1"/>
</dbReference>
<accession>A0A255ILI7</accession>
<comment type="caution">
    <text evidence="2">The sequence shown here is derived from an EMBL/GenBank/DDBJ whole genome shotgun (WGS) entry which is preliminary data.</text>
</comment>
<reference evidence="2" key="3">
    <citation type="submission" date="2018-07" db="EMBL/GenBank/DDBJ databases">
        <authorList>
            <person name="Quirk P.G."/>
            <person name="Krulwich T.A."/>
        </authorList>
    </citation>
    <scope>NUCLEOTIDE SEQUENCE</scope>
    <source>
        <strain evidence="2">CCRI-19302</strain>
    </source>
</reference>
<protein>
    <submittedName>
        <fullName evidence="2">GIY-YIG nuclease family protein</fullName>
    </submittedName>
</protein>
<dbReference type="Gene3D" id="3.40.1440.10">
    <property type="entry name" value="GIY-YIG endonuclease"/>
    <property type="match status" value="1"/>
</dbReference>
<gene>
    <name evidence="1" type="ORF">C8E03_101282</name>
    <name evidence="2" type="ORF">CG710_003105</name>
</gene>
<evidence type="ECO:0000313" key="4">
    <source>
        <dbReference type="Proteomes" id="UP000247523"/>
    </source>
</evidence>
<dbReference type="SUPFAM" id="SSF82771">
    <property type="entry name" value="GIY-YIG endonuclease"/>
    <property type="match status" value="1"/>
</dbReference>
<dbReference type="EMBL" id="QICS01000001">
    <property type="protein sequence ID" value="PXV95652.1"/>
    <property type="molecule type" value="Genomic_DNA"/>
</dbReference>
<organism evidence="2 3">
    <name type="scientific">Lachnotalea glycerini</name>
    <dbReference type="NCBI Taxonomy" id="1763509"/>
    <lineage>
        <taxon>Bacteria</taxon>
        <taxon>Bacillati</taxon>
        <taxon>Bacillota</taxon>
        <taxon>Clostridia</taxon>
        <taxon>Lachnospirales</taxon>
        <taxon>Lachnospiraceae</taxon>
        <taxon>Lachnotalea</taxon>
    </lineage>
</organism>
<dbReference type="EMBL" id="NOKA02000002">
    <property type="protein sequence ID" value="RDY32939.1"/>
    <property type="molecule type" value="Genomic_DNA"/>
</dbReference>
<evidence type="ECO:0000313" key="3">
    <source>
        <dbReference type="Proteomes" id="UP000216411"/>
    </source>
</evidence>